<feature type="transmembrane region" description="Helical" evidence="9">
    <location>
        <begin position="391"/>
        <end position="412"/>
    </location>
</feature>
<dbReference type="Gene3D" id="1.20.1740.10">
    <property type="entry name" value="Amino acid/polyamine transporter I"/>
    <property type="match status" value="1"/>
</dbReference>
<organism evidence="10 11">
    <name type="scientific">Prescottella agglutinans</name>
    <dbReference type="NCBI Taxonomy" id="1644129"/>
    <lineage>
        <taxon>Bacteria</taxon>
        <taxon>Bacillati</taxon>
        <taxon>Actinomycetota</taxon>
        <taxon>Actinomycetes</taxon>
        <taxon>Mycobacteriales</taxon>
        <taxon>Nocardiaceae</taxon>
        <taxon>Prescottella</taxon>
    </lineage>
</organism>
<proteinExistence type="inferred from homology"/>
<comment type="similarity">
    <text evidence="2 9">Belongs to the alanine or glycine:cation symporter (AGCS) (TC 2.A.25) family.</text>
</comment>
<feature type="transmembrane region" description="Helical" evidence="9">
    <location>
        <begin position="418"/>
        <end position="438"/>
    </location>
</feature>
<evidence type="ECO:0000256" key="1">
    <source>
        <dbReference type="ARBA" id="ARBA00004651"/>
    </source>
</evidence>
<evidence type="ECO:0000313" key="11">
    <source>
        <dbReference type="Proteomes" id="UP000286208"/>
    </source>
</evidence>
<dbReference type="PANTHER" id="PTHR30330">
    <property type="entry name" value="AGSS FAMILY TRANSPORTER, SODIUM-ALANINE"/>
    <property type="match status" value="1"/>
</dbReference>
<keyword evidence="8 9" id="KW-0472">Membrane</keyword>
<reference evidence="10 11" key="1">
    <citation type="submission" date="2018-11" db="EMBL/GenBank/DDBJ databases">
        <title>Rhodococcus spongicola sp. nov. and Rhodococcus xishaensis sp. nov. from marine sponges.</title>
        <authorList>
            <person name="Li L."/>
            <person name="Lin H.W."/>
        </authorList>
    </citation>
    <scope>NUCLEOTIDE SEQUENCE [LARGE SCALE GENOMIC DNA]</scope>
    <source>
        <strain evidence="10 11">CCTCC AB2014297</strain>
    </source>
</reference>
<dbReference type="FunFam" id="1.20.1740.10:FF:000004">
    <property type="entry name" value="Sodium:alanine symporter family protein"/>
    <property type="match status" value="1"/>
</dbReference>
<keyword evidence="11" id="KW-1185">Reference proteome</keyword>
<keyword evidence="7 9" id="KW-1133">Transmembrane helix</keyword>
<comment type="caution">
    <text evidence="10">The sequence shown here is derived from an EMBL/GenBank/DDBJ whole genome shotgun (WGS) entry which is preliminary data.</text>
</comment>
<feature type="transmembrane region" description="Helical" evidence="9">
    <location>
        <begin position="345"/>
        <end position="371"/>
    </location>
</feature>
<evidence type="ECO:0000256" key="2">
    <source>
        <dbReference type="ARBA" id="ARBA00009261"/>
    </source>
</evidence>
<dbReference type="InterPro" id="IPR001463">
    <property type="entry name" value="Na/Ala_symport"/>
</dbReference>
<feature type="transmembrane region" description="Helical" evidence="9">
    <location>
        <begin position="73"/>
        <end position="92"/>
    </location>
</feature>
<dbReference type="GO" id="GO:0005283">
    <property type="term" value="F:amino acid:sodium symporter activity"/>
    <property type="evidence" value="ECO:0007669"/>
    <property type="project" value="InterPro"/>
</dbReference>
<evidence type="ECO:0000256" key="4">
    <source>
        <dbReference type="ARBA" id="ARBA00022475"/>
    </source>
</evidence>
<dbReference type="NCBIfam" id="TIGR00835">
    <property type="entry name" value="agcS"/>
    <property type="match status" value="1"/>
</dbReference>
<protein>
    <submittedName>
        <fullName evidence="10">Alanine:cation symporter family protein</fullName>
    </submittedName>
</protein>
<dbReference type="EMBL" id="RKLP01000001">
    <property type="protein sequence ID" value="RVW11179.1"/>
    <property type="molecule type" value="Genomic_DNA"/>
</dbReference>
<sequence>MDSLVDLVTDVNDIYWYGVIALLVGLGLYFTVRSRFVQLRLLPDMLRSVTEPAEQLPDGTKGISAFRAFSISAASRVGTGNIAGVAIAISVGGPGAVFWMWAMAIVGAATAFVESTLAQVYKIRDKDGGFRGGPAYYMLHGLRRRWMGVIFAVVITVTYGFVFNAVQTNSIVDAVSTSLDTDGRGVAIAVGVVVAGLTAAVIFGGVRRISAVSQVVVPVVAGAYLVLALLVVLLNITEVPGMVKLIVENAFGVREVVSGGFAAAFMNGIRRGLFSNEAGMGSAPNAGATAAVSHPVKQGLVQSLGVYFDTLLVCSATAFIILLSNPEYGTKAGASLTQNALSAQLGGWTVHFLTFAIFFLAFTSVIGNYYYGETNIEFLTESKRVRTGFRALVVVCVFAGAIGSVPLVWALADLVMGVMATVNLVALLPLSGVAFLLFRHYSRQRAAGLDPTFHREELPEIEGIQVWERATEPGADGRISTHG</sequence>
<evidence type="ECO:0000256" key="9">
    <source>
        <dbReference type="RuleBase" id="RU363064"/>
    </source>
</evidence>
<evidence type="ECO:0000313" key="10">
    <source>
        <dbReference type="EMBL" id="RVW11179.1"/>
    </source>
</evidence>
<dbReference type="PRINTS" id="PR00175">
    <property type="entry name" value="NAALASMPORT"/>
</dbReference>
<evidence type="ECO:0000256" key="7">
    <source>
        <dbReference type="ARBA" id="ARBA00022989"/>
    </source>
</evidence>
<evidence type="ECO:0000256" key="3">
    <source>
        <dbReference type="ARBA" id="ARBA00022448"/>
    </source>
</evidence>
<dbReference type="Pfam" id="PF01235">
    <property type="entry name" value="Na_Ala_symp"/>
    <property type="match status" value="1"/>
</dbReference>
<gene>
    <name evidence="10" type="ORF">EGT67_01640</name>
</gene>
<evidence type="ECO:0000256" key="6">
    <source>
        <dbReference type="ARBA" id="ARBA00022847"/>
    </source>
</evidence>
<feature type="transmembrane region" description="Helical" evidence="9">
    <location>
        <begin position="14"/>
        <end position="32"/>
    </location>
</feature>
<dbReference type="AlphaFoldDB" id="A0A3S3EDT6"/>
<dbReference type="PANTHER" id="PTHR30330:SF1">
    <property type="entry name" value="AMINO-ACID CARRIER PROTEIN ALST"/>
    <property type="match status" value="1"/>
</dbReference>
<dbReference type="Proteomes" id="UP000286208">
    <property type="component" value="Unassembled WGS sequence"/>
</dbReference>
<dbReference type="OrthoDB" id="9806926at2"/>
<feature type="transmembrane region" description="Helical" evidence="9">
    <location>
        <begin position="215"/>
        <end position="236"/>
    </location>
</feature>
<evidence type="ECO:0000256" key="8">
    <source>
        <dbReference type="ARBA" id="ARBA00023136"/>
    </source>
</evidence>
<comment type="subcellular location">
    <subcellularLocation>
        <location evidence="1 9">Cell membrane</location>
        <topology evidence="1 9">Multi-pass membrane protein</topology>
    </subcellularLocation>
</comment>
<name>A0A3S3EDT6_9NOCA</name>
<feature type="transmembrane region" description="Helical" evidence="9">
    <location>
        <begin position="186"/>
        <end position="203"/>
    </location>
</feature>
<accession>A0A3S3EDT6</accession>
<dbReference type="RefSeq" id="WP_127914287.1">
    <property type="nucleotide sequence ID" value="NZ_RKLP01000001.1"/>
</dbReference>
<evidence type="ECO:0000256" key="5">
    <source>
        <dbReference type="ARBA" id="ARBA00022692"/>
    </source>
</evidence>
<keyword evidence="3 9" id="KW-0813">Transport</keyword>
<keyword evidence="4 9" id="KW-1003">Cell membrane</keyword>
<feature type="transmembrane region" description="Helical" evidence="9">
    <location>
        <begin position="146"/>
        <end position="166"/>
    </location>
</feature>
<dbReference type="GO" id="GO:0005886">
    <property type="term" value="C:plasma membrane"/>
    <property type="evidence" value="ECO:0007669"/>
    <property type="project" value="UniProtKB-SubCell"/>
</dbReference>
<keyword evidence="5 9" id="KW-0812">Transmembrane</keyword>
<feature type="transmembrane region" description="Helical" evidence="9">
    <location>
        <begin position="98"/>
        <end position="121"/>
    </location>
</feature>
<keyword evidence="6 9" id="KW-0769">Symport</keyword>